<dbReference type="PANTHER" id="PTHR11669:SF0">
    <property type="entry name" value="PROTEIN STICHEL-LIKE 2"/>
    <property type="match status" value="1"/>
</dbReference>
<dbReference type="STRING" id="1403316.PRV_03040"/>
<comment type="catalytic activity">
    <reaction evidence="2 3">
        <text>DNA(n) + a 2'-deoxyribonucleoside 5'-triphosphate = DNA(n+1) + diphosphate</text>
        <dbReference type="Rhea" id="RHEA:22508"/>
        <dbReference type="Rhea" id="RHEA-COMP:17339"/>
        <dbReference type="Rhea" id="RHEA-COMP:17340"/>
        <dbReference type="ChEBI" id="CHEBI:33019"/>
        <dbReference type="ChEBI" id="CHEBI:61560"/>
        <dbReference type="ChEBI" id="CHEBI:173112"/>
        <dbReference type="EC" id="2.7.7.7"/>
    </reaction>
</comment>
<feature type="domain" description="AAA+ ATPase" evidence="4">
    <location>
        <begin position="33"/>
        <end position="176"/>
    </location>
</feature>
<dbReference type="InterPro" id="IPR003593">
    <property type="entry name" value="AAA+_ATPase"/>
</dbReference>
<keyword evidence="3" id="KW-0808">Transferase</keyword>
<dbReference type="SUPFAM" id="SSF52540">
    <property type="entry name" value="P-loop containing nucleoside triphosphate hydrolases"/>
    <property type="match status" value="1"/>
</dbReference>
<dbReference type="Gene3D" id="3.40.50.300">
    <property type="entry name" value="P-loop containing nucleotide triphosphate hydrolases"/>
    <property type="match status" value="1"/>
</dbReference>
<dbReference type="GO" id="GO:0003887">
    <property type="term" value="F:DNA-directed DNA polymerase activity"/>
    <property type="evidence" value="ECO:0007669"/>
    <property type="project" value="UniProtKB-KW"/>
</dbReference>
<evidence type="ECO:0000256" key="1">
    <source>
        <dbReference type="ARBA" id="ARBA00022932"/>
    </source>
</evidence>
<accession>U5NGG5</accession>
<organism evidence="5 6">
    <name type="scientific">Mycoplasma parvum str. Indiana</name>
    <dbReference type="NCBI Taxonomy" id="1403316"/>
    <lineage>
        <taxon>Bacteria</taxon>
        <taxon>Bacillati</taxon>
        <taxon>Mycoplasmatota</taxon>
        <taxon>Mollicutes</taxon>
        <taxon>Mycoplasmataceae</taxon>
        <taxon>Mycoplasma</taxon>
    </lineage>
</organism>
<dbReference type="RefSeq" id="WP_022770633.1">
    <property type="nucleotide sequence ID" value="NC_022575.1"/>
</dbReference>
<dbReference type="CDD" id="cd00009">
    <property type="entry name" value="AAA"/>
    <property type="match status" value="1"/>
</dbReference>
<sequence>MLYNKYRPQYFRDLIGQEFSKNLLLNILKQKANIHSFLFYGPNGTGKTTAARLFARAINCDYFDESQDICGKCESCKLSREEGCTDIIEIDGATNNGVEFIREIVKGNAIYPPLLLKKKLYLIDEAHCLSLQAWNSLLKIIEEPPSHLILIFLTTEVHKIIPTILSRCQKLLFSPLEDHLLLPFLEKVSSQEKQEIQLNLLKKVIEESNGSVREALVILEKIFLNQKEKELINNLQIIENTSLELLNLIFNSKYSESLTKLSENLNNSIRIFEIILDRLLELSFYSMGSYSRELLFNLSVQEAESFLKLSPNLNSMINFLAPVMSSTTSNSLKTIQFSKFILLNLFQANLKKEIISPKGEILMNSTTSANKVIEQKQYSQTRNYSTDGPKIAPLLSETIEQKQKSSDLPNIKDMTSHNILKIVASDFPKLNFIEKLMREEEILDILNSCDKQLSKERYLILQKYLESDNSNFLLTELIKKINSKYEIICSKEGCLITFSNDFDTKLFNLKIRSPRINSLLVKLFEKSINCIGISISDLSTVVKRNNNSDNKEIKNYLAISSKKKQEELLWKNINKIFAAPLEK</sequence>
<evidence type="ECO:0000313" key="5">
    <source>
        <dbReference type="EMBL" id="AGX89333.1"/>
    </source>
</evidence>
<dbReference type="InterPro" id="IPR012763">
    <property type="entry name" value="DNA_pol_III_sug/sutau_N"/>
</dbReference>
<keyword evidence="3" id="KW-0548">Nucleotidyltransferase</keyword>
<keyword evidence="6" id="KW-1185">Reference proteome</keyword>
<evidence type="ECO:0000256" key="3">
    <source>
        <dbReference type="RuleBase" id="RU364063"/>
    </source>
</evidence>
<protein>
    <recommendedName>
        <fullName evidence="3">DNA polymerase III subunit gamma/tau</fullName>
        <ecNumber evidence="3">2.7.7.7</ecNumber>
    </recommendedName>
</protein>
<dbReference type="HOGENOM" id="CLU_006229_0_3_14"/>
<dbReference type="EMBL" id="CP006771">
    <property type="protein sequence ID" value="AGX89333.1"/>
    <property type="molecule type" value="Genomic_DNA"/>
</dbReference>
<dbReference type="PANTHER" id="PTHR11669">
    <property type="entry name" value="REPLICATION FACTOR C / DNA POLYMERASE III GAMMA-TAU SUBUNIT"/>
    <property type="match status" value="1"/>
</dbReference>
<keyword evidence="3" id="KW-0547">Nucleotide-binding</keyword>
<dbReference type="GO" id="GO:0009360">
    <property type="term" value="C:DNA polymerase III complex"/>
    <property type="evidence" value="ECO:0007669"/>
    <property type="project" value="InterPro"/>
</dbReference>
<dbReference type="InterPro" id="IPR050238">
    <property type="entry name" value="DNA_Rep/Repair_Clamp_Loader"/>
</dbReference>
<evidence type="ECO:0000256" key="2">
    <source>
        <dbReference type="ARBA" id="ARBA00049244"/>
    </source>
</evidence>
<proteinExistence type="inferred from homology"/>
<comment type="subunit">
    <text evidence="3">DNA polymerase III contains a core (composed of alpha, epsilon and theta chains) that associates with a tau subunit. This core dimerizes to form the POLIII' complex. PolIII' associates with the gamma complex (composed of gamma, delta, delta', psi and chi chains) and with the beta chain to form the complete DNA polymerase III complex.</text>
</comment>
<dbReference type="GO" id="GO:0006261">
    <property type="term" value="P:DNA-templated DNA replication"/>
    <property type="evidence" value="ECO:0007669"/>
    <property type="project" value="TreeGrafter"/>
</dbReference>
<dbReference type="Gene3D" id="1.10.8.60">
    <property type="match status" value="1"/>
</dbReference>
<dbReference type="InterPro" id="IPR027417">
    <property type="entry name" value="P-loop_NTPase"/>
</dbReference>
<dbReference type="EC" id="2.7.7.7" evidence="3"/>
<dbReference type="Pfam" id="PF13177">
    <property type="entry name" value="DNA_pol3_delta2"/>
    <property type="match status" value="1"/>
</dbReference>
<comment type="function">
    <text evidence="3">DNA polymerase III is a complex, multichain enzyme responsible for most of the replicative synthesis in bacteria. This DNA polymerase also exhibits 3' to 5' exonuclease activity.</text>
</comment>
<dbReference type="KEGG" id="mpv:PRV_03040"/>
<keyword evidence="3" id="KW-0235">DNA replication</keyword>
<reference evidence="5 6" key="1">
    <citation type="journal article" date="2013" name="Genome Announc.">
        <title>Genome Sequence of Mycoplasma parvum (Formerly Eperythrozoon parvum), a Diminutive Hemoplasma of the Pig.</title>
        <authorList>
            <person name="do Nascimento N.C."/>
            <person name="Dos Santos A.P."/>
            <person name="Chu Y."/>
            <person name="Guimaraes A.M."/>
            <person name="Pagliaro A."/>
            <person name="Messick J.B."/>
        </authorList>
    </citation>
    <scope>NUCLEOTIDE SEQUENCE [LARGE SCALE GENOMIC DNA]</scope>
    <source>
        <strain evidence="5 6">Indiana</strain>
    </source>
</reference>
<gene>
    <name evidence="3" type="primary">dnaX</name>
    <name evidence="5" type="ORF">PRV_03040</name>
</gene>
<dbReference type="PATRIC" id="fig|1403316.3.peg.567"/>
<dbReference type="SMART" id="SM00382">
    <property type="entry name" value="AAA"/>
    <property type="match status" value="1"/>
</dbReference>
<keyword evidence="3" id="KW-0067">ATP-binding</keyword>
<dbReference type="AlphaFoldDB" id="U5NGG5"/>
<dbReference type="NCBIfam" id="TIGR02397">
    <property type="entry name" value="dnaX_nterm"/>
    <property type="match status" value="1"/>
</dbReference>
<evidence type="ECO:0000313" key="6">
    <source>
        <dbReference type="Proteomes" id="UP000017119"/>
    </source>
</evidence>
<evidence type="ECO:0000259" key="4">
    <source>
        <dbReference type="SMART" id="SM00382"/>
    </source>
</evidence>
<dbReference type="GO" id="GO:0005524">
    <property type="term" value="F:ATP binding"/>
    <property type="evidence" value="ECO:0007669"/>
    <property type="project" value="UniProtKB-KW"/>
</dbReference>
<name>U5NGG5_9MOLU</name>
<dbReference type="OrthoDB" id="9810148at2"/>
<dbReference type="Proteomes" id="UP000017119">
    <property type="component" value="Chromosome"/>
</dbReference>
<comment type="similarity">
    <text evidence="3">Belongs to the DnaX/STICHEL family.</text>
</comment>
<keyword evidence="1 3" id="KW-0239">DNA-directed DNA polymerase</keyword>